<evidence type="ECO:0000313" key="3">
    <source>
        <dbReference type="Proteomes" id="UP001372834"/>
    </source>
</evidence>
<feature type="region of interest" description="Disordered" evidence="1">
    <location>
        <begin position="1"/>
        <end position="25"/>
    </location>
</feature>
<reference evidence="2 3" key="1">
    <citation type="submission" date="2023-10" db="EMBL/GenBank/DDBJ databases">
        <title>Genomes of two closely related lineages of the louse Polyplax serrata with different host specificities.</title>
        <authorList>
            <person name="Martinu J."/>
            <person name="Tarabai H."/>
            <person name="Stefka J."/>
            <person name="Hypsa V."/>
        </authorList>
    </citation>
    <scope>NUCLEOTIDE SEQUENCE [LARGE SCALE GENOMIC DNA]</scope>
    <source>
        <strain evidence="2">HR10_N</strain>
    </source>
</reference>
<accession>A0AAN8S9F2</accession>
<dbReference type="EMBL" id="JAWJWE010000036">
    <property type="protein sequence ID" value="KAK6629781.1"/>
    <property type="molecule type" value="Genomic_DNA"/>
</dbReference>
<dbReference type="Proteomes" id="UP001372834">
    <property type="component" value="Unassembled WGS sequence"/>
</dbReference>
<evidence type="ECO:0000256" key="1">
    <source>
        <dbReference type="SAM" id="MobiDB-lite"/>
    </source>
</evidence>
<name>A0AAN8S9F2_POLSC</name>
<organism evidence="2 3">
    <name type="scientific">Polyplax serrata</name>
    <name type="common">Common mouse louse</name>
    <dbReference type="NCBI Taxonomy" id="468196"/>
    <lineage>
        <taxon>Eukaryota</taxon>
        <taxon>Metazoa</taxon>
        <taxon>Ecdysozoa</taxon>
        <taxon>Arthropoda</taxon>
        <taxon>Hexapoda</taxon>
        <taxon>Insecta</taxon>
        <taxon>Pterygota</taxon>
        <taxon>Neoptera</taxon>
        <taxon>Paraneoptera</taxon>
        <taxon>Psocodea</taxon>
        <taxon>Troctomorpha</taxon>
        <taxon>Phthiraptera</taxon>
        <taxon>Anoplura</taxon>
        <taxon>Polyplacidae</taxon>
        <taxon>Polyplax</taxon>
    </lineage>
</organism>
<comment type="caution">
    <text evidence="2">The sequence shown here is derived from an EMBL/GenBank/DDBJ whole genome shotgun (WGS) entry which is preliminary data.</text>
</comment>
<feature type="region of interest" description="Disordered" evidence="1">
    <location>
        <begin position="42"/>
        <end position="70"/>
    </location>
</feature>
<evidence type="ECO:0000313" key="2">
    <source>
        <dbReference type="EMBL" id="KAK6629781.1"/>
    </source>
</evidence>
<feature type="region of interest" description="Disordered" evidence="1">
    <location>
        <begin position="111"/>
        <end position="156"/>
    </location>
</feature>
<dbReference type="AlphaFoldDB" id="A0AAN8S9F2"/>
<gene>
    <name evidence="2" type="ORF">RUM43_003599</name>
</gene>
<feature type="compositionally biased region" description="Acidic residues" evidence="1">
    <location>
        <begin position="57"/>
        <end position="68"/>
    </location>
</feature>
<protein>
    <submittedName>
        <fullName evidence="2">Uncharacterized protein</fullName>
    </submittedName>
</protein>
<proteinExistence type="predicted"/>
<sequence length="156" mass="18257">MRRKPKQMSNVSDVRFNSKEAHDTSTITKEIDGQTLEINANSSCQRSAGNGMKKEEFLEEEGDSEESDWMNPFTQLYTEYEKEAEDILRRSKKHGKPLKKCDAMNFVNESERGRKTEEAKGKISMERFLPVEKESESERADDEEKKKYMTFKKIDR</sequence>